<dbReference type="Pfam" id="PF14113">
    <property type="entry name" value="Tae4"/>
    <property type="match status" value="1"/>
</dbReference>
<feature type="compositionally biased region" description="Pro residues" evidence="1">
    <location>
        <begin position="27"/>
        <end position="44"/>
    </location>
</feature>
<dbReference type="RefSeq" id="WP_308134440.1">
    <property type="nucleotide sequence ID" value="NZ_CP133217.1"/>
</dbReference>
<dbReference type="AlphaFoldDB" id="A0AA51MMN2"/>
<dbReference type="EMBL" id="JAVFKN010000008">
    <property type="protein sequence ID" value="MDQ5768401.1"/>
    <property type="molecule type" value="Genomic_DNA"/>
</dbReference>
<evidence type="ECO:0000313" key="4">
    <source>
        <dbReference type="Proteomes" id="UP001223336"/>
    </source>
</evidence>
<evidence type="ECO:0000256" key="1">
    <source>
        <dbReference type="SAM" id="MobiDB-lite"/>
    </source>
</evidence>
<dbReference type="EMBL" id="CP133217">
    <property type="protein sequence ID" value="WML86988.1"/>
    <property type="molecule type" value="Genomic_DNA"/>
</dbReference>
<feature type="region of interest" description="Disordered" evidence="1">
    <location>
        <begin position="25"/>
        <end position="46"/>
    </location>
</feature>
<evidence type="ECO:0000313" key="2">
    <source>
        <dbReference type="EMBL" id="MDQ5768401.1"/>
    </source>
</evidence>
<evidence type="ECO:0000313" key="3">
    <source>
        <dbReference type="EMBL" id="WML86988.1"/>
    </source>
</evidence>
<reference evidence="3 4" key="1">
    <citation type="submission" date="2023-08" db="EMBL/GenBank/DDBJ databases">
        <title>New molecular markers tilS and rpoB for phylogenetic and monitoring studies of the genus Thiothrix biodiversity.</title>
        <authorList>
            <person name="Ravin N.V."/>
            <person name="Smolyakov D."/>
            <person name="Markov N.D."/>
            <person name="Beletsky A.V."/>
            <person name="Mardanov A.V."/>
            <person name="Rudenko T.S."/>
            <person name="Grabovich M.Y."/>
        </authorList>
    </citation>
    <scope>NUCLEOTIDE SEQUENCE</scope>
    <source>
        <strain evidence="3">DNT52</strain>
        <strain evidence="2 4">H33</strain>
    </source>
</reference>
<dbReference type="Gene3D" id="3.90.1720.80">
    <property type="match status" value="1"/>
</dbReference>
<keyword evidence="4" id="KW-1185">Reference proteome</keyword>
<feature type="compositionally biased region" description="Pro residues" evidence="1">
    <location>
        <begin position="60"/>
        <end position="75"/>
    </location>
</feature>
<sequence>MPESNSFWNWLLSLFRSRRSTPVVAANPPPVVAPPTVTVPPPTTEPERAAIVAELEAAPALPPPPPRPLPRPPALTPLENTPSLPDIDVGILEQVLPQEGPNLGFRAVWNNHPTVETGETFPCRDADGNPHFGNQCAILMGTCLLRSNLLQGYDKTTCWYSGHKGHTLRAREVADWMRRNPGRFGPVEVRSNVSWGAFRGRTGFVCFHNFWGVGNQGDHIDLWDGTGILMREKNPGWEGPALADGSLDYFERSEEVWFWPVH</sequence>
<name>A0AA51MMN2_9GAMM</name>
<dbReference type="Proteomes" id="UP001229862">
    <property type="component" value="Chromosome"/>
</dbReference>
<feature type="region of interest" description="Disordered" evidence="1">
    <location>
        <begin position="58"/>
        <end position="78"/>
    </location>
</feature>
<gene>
    <name evidence="2" type="ORF">RCC75_07665</name>
    <name evidence="3" type="ORF">RCG00_01195</name>
</gene>
<organism evidence="3">
    <name type="scientific">Thiothrix subterranea</name>
    <dbReference type="NCBI Taxonomy" id="2735563"/>
    <lineage>
        <taxon>Bacteria</taxon>
        <taxon>Pseudomonadati</taxon>
        <taxon>Pseudomonadota</taxon>
        <taxon>Gammaproteobacteria</taxon>
        <taxon>Thiotrichales</taxon>
        <taxon>Thiotrichaceae</taxon>
        <taxon>Thiothrix</taxon>
    </lineage>
</organism>
<protein>
    <submittedName>
        <fullName evidence="3">T6SS effector amidase Tae4 family protein</fullName>
    </submittedName>
</protein>
<accession>A0AA51MMN2</accession>
<proteinExistence type="predicted"/>
<dbReference type="InterPro" id="IPR025562">
    <property type="entry name" value="Tae4"/>
</dbReference>
<dbReference type="Proteomes" id="UP001223336">
    <property type="component" value="Unassembled WGS sequence"/>
</dbReference>